<keyword evidence="9" id="KW-0902">Two-component regulatory system</keyword>
<dbReference type="InterPro" id="IPR005467">
    <property type="entry name" value="His_kinase_dom"/>
</dbReference>
<dbReference type="SMART" id="SM00387">
    <property type="entry name" value="HATPase_c"/>
    <property type="match status" value="1"/>
</dbReference>
<dbReference type="InterPro" id="IPR036097">
    <property type="entry name" value="HisK_dim/P_sf"/>
</dbReference>
<dbReference type="EMBL" id="JAAGOH010000003">
    <property type="protein sequence ID" value="NDY90388.1"/>
    <property type="molecule type" value="Genomic_DNA"/>
</dbReference>
<dbReference type="SUPFAM" id="SSF47384">
    <property type="entry name" value="Homodimeric domain of signal transducing histidine kinase"/>
    <property type="match status" value="1"/>
</dbReference>
<evidence type="ECO:0000259" key="12">
    <source>
        <dbReference type="PROSITE" id="PS50109"/>
    </source>
</evidence>
<evidence type="ECO:0000256" key="3">
    <source>
        <dbReference type="ARBA" id="ARBA00012438"/>
    </source>
</evidence>
<dbReference type="PROSITE" id="PS50885">
    <property type="entry name" value="HAMP"/>
    <property type="match status" value="1"/>
</dbReference>
<evidence type="ECO:0000256" key="10">
    <source>
        <dbReference type="ARBA" id="ARBA00023136"/>
    </source>
</evidence>
<dbReference type="InterPro" id="IPR004358">
    <property type="entry name" value="Sig_transdc_His_kin-like_C"/>
</dbReference>
<dbReference type="InterPro" id="IPR036890">
    <property type="entry name" value="HATPase_C_sf"/>
</dbReference>
<dbReference type="SUPFAM" id="SSF55874">
    <property type="entry name" value="ATPase domain of HSP90 chaperone/DNA topoisomerase II/histidine kinase"/>
    <property type="match status" value="1"/>
</dbReference>
<gene>
    <name evidence="14" type="ORF">G3A44_04160</name>
</gene>
<dbReference type="Pfam" id="PF00672">
    <property type="entry name" value="HAMP"/>
    <property type="match status" value="1"/>
</dbReference>
<dbReference type="Pfam" id="PF02518">
    <property type="entry name" value="HATPase_c"/>
    <property type="match status" value="1"/>
</dbReference>
<accession>A0A7C9PFH4</accession>
<comment type="subcellular location">
    <subcellularLocation>
        <location evidence="2">Cell inner membrane</location>
        <topology evidence="2">Multi-pass membrane protein</topology>
    </subcellularLocation>
</comment>
<dbReference type="InterPro" id="IPR003594">
    <property type="entry name" value="HATPase_dom"/>
</dbReference>
<dbReference type="Gene3D" id="3.30.565.10">
    <property type="entry name" value="Histidine kinase-like ATPase, C-terminal domain"/>
    <property type="match status" value="1"/>
</dbReference>
<dbReference type="Pfam" id="PF00512">
    <property type="entry name" value="HisKA"/>
    <property type="match status" value="1"/>
</dbReference>
<keyword evidence="5" id="KW-0808">Transferase</keyword>
<dbReference type="InterPro" id="IPR050428">
    <property type="entry name" value="TCS_sensor_his_kinase"/>
</dbReference>
<evidence type="ECO:0000256" key="11">
    <source>
        <dbReference type="SAM" id="Phobius"/>
    </source>
</evidence>
<dbReference type="AlphaFoldDB" id="A0A7C9PFH4"/>
<dbReference type="Proteomes" id="UP000484255">
    <property type="component" value="Unassembled WGS sequence"/>
</dbReference>
<dbReference type="CDD" id="cd00082">
    <property type="entry name" value="HisKA"/>
    <property type="match status" value="1"/>
</dbReference>
<feature type="domain" description="HAMP" evidence="13">
    <location>
        <begin position="189"/>
        <end position="242"/>
    </location>
</feature>
<comment type="caution">
    <text evidence="14">The sequence shown here is derived from an EMBL/GenBank/DDBJ whole genome shotgun (WGS) entry which is preliminary data.</text>
</comment>
<sequence>MSYRPGLTVRLFLAVLATATLATVLMGAASFWSFSRGFLGFLNAQAVTQMEGAIPRLVQEYREHGSWNFIKGRPGAWFRMTRPLQADGSDDPWGDPERMASDLLGAGRRLSLLDEQRQFVIGFPQLFDGTEYREIVLEGRTVGWITLAPVEAVTDAAAVRFGQSQERATLAIGGLALVLATLVAWWVARALLAPVREVARATHRLAAGHHDTRVPERGGQDEVAQLARDFNQLALTLQRNEQMRREYMADISHELRTPLAVLRGEIEALQDGIHPVTPQALALLHGEVHTLGQLVGDLHELALADVGALRYRKAPLDLAALLDREGEAFQARAAERGLTLQVQAGAALTVEADAERLGQLLHNLLDNAVRYTDAGGLLRLSLQTEDRHAVIDLQDSAPGVAPELLPRLFERFFRVEASRGRRTGGSGLGLAICRQIVTAHGGHIEARPSPLGGVWIQVRLPLTETPA</sequence>
<dbReference type="RefSeq" id="WP_163456240.1">
    <property type="nucleotide sequence ID" value="NZ_JAAGOH010000003.1"/>
</dbReference>
<dbReference type="CDD" id="cd06225">
    <property type="entry name" value="HAMP"/>
    <property type="match status" value="1"/>
</dbReference>
<keyword evidence="8 11" id="KW-1133">Transmembrane helix</keyword>
<keyword evidence="15" id="KW-1185">Reference proteome</keyword>
<feature type="transmembrane region" description="Helical" evidence="11">
    <location>
        <begin position="12"/>
        <end position="34"/>
    </location>
</feature>
<evidence type="ECO:0000313" key="15">
    <source>
        <dbReference type="Proteomes" id="UP000484255"/>
    </source>
</evidence>
<protein>
    <recommendedName>
        <fullName evidence="3">histidine kinase</fullName>
        <ecNumber evidence="3">2.7.13.3</ecNumber>
    </recommendedName>
</protein>
<dbReference type="PANTHER" id="PTHR45436:SF5">
    <property type="entry name" value="SENSOR HISTIDINE KINASE TRCS"/>
    <property type="match status" value="1"/>
</dbReference>
<dbReference type="SMART" id="SM00388">
    <property type="entry name" value="HisKA"/>
    <property type="match status" value="1"/>
</dbReference>
<evidence type="ECO:0000313" key="14">
    <source>
        <dbReference type="EMBL" id="NDY90388.1"/>
    </source>
</evidence>
<keyword evidence="6 11" id="KW-0812">Transmembrane</keyword>
<evidence type="ECO:0000256" key="6">
    <source>
        <dbReference type="ARBA" id="ARBA00022692"/>
    </source>
</evidence>
<evidence type="ECO:0000256" key="5">
    <source>
        <dbReference type="ARBA" id="ARBA00022679"/>
    </source>
</evidence>
<evidence type="ECO:0000256" key="1">
    <source>
        <dbReference type="ARBA" id="ARBA00000085"/>
    </source>
</evidence>
<feature type="domain" description="Histidine kinase" evidence="12">
    <location>
        <begin position="250"/>
        <end position="464"/>
    </location>
</feature>
<dbReference type="GO" id="GO:0000155">
    <property type="term" value="F:phosphorelay sensor kinase activity"/>
    <property type="evidence" value="ECO:0007669"/>
    <property type="project" value="InterPro"/>
</dbReference>
<dbReference type="PROSITE" id="PS50109">
    <property type="entry name" value="HIS_KIN"/>
    <property type="match status" value="1"/>
</dbReference>
<evidence type="ECO:0000256" key="7">
    <source>
        <dbReference type="ARBA" id="ARBA00022777"/>
    </source>
</evidence>
<name>A0A7C9PFH4_9BURK</name>
<keyword evidence="10 11" id="KW-0472">Membrane</keyword>
<dbReference type="GO" id="GO:0005886">
    <property type="term" value="C:plasma membrane"/>
    <property type="evidence" value="ECO:0007669"/>
    <property type="project" value="UniProtKB-SubCell"/>
</dbReference>
<dbReference type="InterPro" id="IPR003660">
    <property type="entry name" value="HAMP_dom"/>
</dbReference>
<keyword evidence="4" id="KW-0597">Phosphoprotein</keyword>
<evidence type="ECO:0000256" key="8">
    <source>
        <dbReference type="ARBA" id="ARBA00022989"/>
    </source>
</evidence>
<evidence type="ECO:0000256" key="2">
    <source>
        <dbReference type="ARBA" id="ARBA00004429"/>
    </source>
</evidence>
<dbReference type="Gene3D" id="6.10.340.10">
    <property type="match status" value="1"/>
</dbReference>
<proteinExistence type="predicted"/>
<evidence type="ECO:0000256" key="9">
    <source>
        <dbReference type="ARBA" id="ARBA00023012"/>
    </source>
</evidence>
<dbReference type="PANTHER" id="PTHR45436">
    <property type="entry name" value="SENSOR HISTIDINE KINASE YKOH"/>
    <property type="match status" value="1"/>
</dbReference>
<organism evidence="14 15">
    <name type="scientific">Ideonella livida</name>
    <dbReference type="NCBI Taxonomy" id="2707176"/>
    <lineage>
        <taxon>Bacteria</taxon>
        <taxon>Pseudomonadati</taxon>
        <taxon>Pseudomonadota</taxon>
        <taxon>Betaproteobacteria</taxon>
        <taxon>Burkholderiales</taxon>
        <taxon>Sphaerotilaceae</taxon>
        <taxon>Ideonella</taxon>
    </lineage>
</organism>
<dbReference type="SMART" id="SM00304">
    <property type="entry name" value="HAMP"/>
    <property type="match status" value="1"/>
</dbReference>
<reference evidence="14 15" key="1">
    <citation type="submission" date="2020-02" db="EMBL/GenBank/DDBJ databases">
        <title>Ideonella bacterium strain TBM-1.</title>
        <authorList>
            <person name="Chen W.-M."/>
        </authorList>
    </citation>
    <scope>NUCLEOTIDE SEQUENCE [LARGE SCALE GENOMIC DNA]</scope>
    <source>
        <strain evidence="14 15">TBM-1</strain>
    </source>
</reference>
<dbReference type="PRINTS" id="PR00344">
    <property type="entry name" value="BCTRLSENSOR"/>
</dbReference>
<dbReference type="EC" id="2.7.13.3" evidence="3"/>
<comment type="catalytic activity">
    <reaction evidence="1">
        <text>ATP + protein L-histidine = ADP + protein N-phospho-L-histidine.</text>
        <dbReference type="EC" id="2.7.13.3"/>
    </reaction>
</comment>
<dbReference type="SUPFAM" id="SSF158472">
    <property type="entry name" value="HAMP domain-like"/>
    <property type="match status" value="1"/>
</dbReference>
<dbReference type="FunFam" id="3.30.565.10:FF:000006">
    <property type="entry name" value="Sensor histidine kinase WalK"/>
    <property type="match status" value="1"/>
</dbReference>
<evidence type="ECO:0000256" key="4">
    <source>
        <dbReference type="ARBA" id="ARBA00022553"/>
    </source>
</evidence>
<dbReference type="Gene3D" id="1.10.287.130">
    <property type="match status" value="1"/>
</dbReference>
<evidence type="ECO:0000259" key="13">
    <source>
        <dbReference type="PROSITE" id="PS50885"/>
    </source>
</evidence>
<keyword evidence="7" id="KW-0418">Kinase</keyword>
<dbReference type="InterPro" id="IPR003661">
    <property type="entry name" value="HisK_dim/P_dom"/>
</dbReference>